<keyword evidence="3 8" id="KW-0813">Transport</keyword>
<proteinExistence type="inferred from homology"/>
<evidence type="ECO:0000256" key="2">
    <source>
        <dbReference type="ARBA" id="ARBA00005982"/>
    </source>
</evidence>
<dbReference type="InterPro" id="IPR020846">
    <property type="entry name" value="MFS_dom"/>
</dbReference>
<feature type="transmembrane region" description="Helical" evidence="9">
    <location>
        <begin position="288"/>
        <end position="312"/>
    </location>
</feature>
<reference evidence="11 12" key="1">
    <citation type="submission" date="2020-12" db="EMBL/GenBank/DDBJ databases">
        <title>WGS of Thermoactinomyces spp.</title>
        <authorList>
            <person name="Cheng K."/>
        </authorList>
    </citation>
    <scope>NUCLEOTIDE SEQUENCE [LARGE SCALE GENOMIC DNA]</scope>
    <source>
        <strain evidence="12">CICC 10671\DSM 43846</strain>
    </source>
</reference>
<comment type="similarity">
    <text evidence="2 8">Belongs to the major facilitator superfamily. Proton-dependent oligopeptide transporter (POT/PTR) (TC 2.A.17) family.</text>
</comment>
<evidence type="ECO:0000256" key="7">
    <source>
        <dbReference type="ARBA" id="ARBA00023136"/>
    </source>
</evidence>
<dbReference type="InterPro" id="IPR005279">
    <property type="entry name" value="Dipep/tripep_permease"/>
</dbReference>
<evidence type="ECO:0000256" key="8">
    <source>
        <dbReference type="RuleBase" id="RU003755"/>
    </source>
</evidence>
<dbReference type="GO" id="GO:0006857">
    <property type="term" value="P:oligopeptide transport"/>
    <property type="evidence" value="ECO:0007669"/>
    <property type="project" value="InterPro"/>
</dbReference>
<dbReference type="PANTHER" id="PTHR23517:SF15">
    <property type="entry name" value="PROTON-DEPENDENT OLIGOPEPTIDE FAMILY TRANSPORT PROTEIN"/>
    <property type="match status" value="1"/>
</dbReference>
<comment type="subcellular location">
    <subcellularLocation>
        <location evidence="1">Cell membrane</location>
        <topology evidence="1">Multi-pass membrane protein</topology>
    </subcellularLocation>
    <subcellularLocation>
        <location evidence="8">Membrane</location>
        <topology evidence="8">Multi-pass membrane protein</topology>
    </subcellularLocation>
</comment>
<dbReference type="Gene3D" id="1.20.1250.20">
    <property type="entry name" value="MFS general substrate transporter like domains"/>
    <property type="match status" value="2"/>
</dbReference>
<sequence length="461" mass="50229">MEAAVKIEETVREPASAKKHPPGLKLLFFTEMWERFSYYGLRSLLILYLTASLVSGGLGFDPATASMIYGFYTGACYFTPLAGGWLTDHFIGKRLAITIGGITMALGNLVLFINQSQAALYIGLALIILGNGFFKPNISTLLGELYSEQDKRRDAAFTIFYMGINLGALFAPLICGFLAEDFFKTTVNGVVQYGFKYAFLAAAIGMIAGQLAFNLLGKRYLGNIGMKPAGKKTAANPKANEPLTQKEKQRTLAIVLITCFVVFFWAGFEQAGSSMTLYTRDFIDRTLFGWEIPISWFQSVNPLFIILLAPLVSMMWTKLANSKRGDLPVPIKMGLGMVLLGTGFLILMAAVLQTGSDAEHITVKANLLFIVFTYLFHTLGELFLSPIGLSLVSRIAPVKLASLLMGVWLASTGVANILGGQIAALTTSLGFLEIFAVIGGLAIFFGLLLISINRILVRMMD</sequence>
<dbReference type="SUPFAM" id="SSF103473">
    <property type="entry name" value="MFS general substrate transporter"/>
    <property type="match status" value="1"/>
</dbReference>
<comment type="caution">
    <text evidence="11">The sequence shown here is derived from an EMBL/GenBank/DDBJ whole genome shotgun (WGS) entry which is preliminary data.</text>
</comment>
<keyword evidence="5 8" id="KW-0812">Transmembrane</keyword>
<dbReference type="EMBL" id="JAECVW010000001">
    <property type="protein sequence ID" value="MBH8593958.1"/>
    <property type="molecule type" value="Genomic_DNA"/>
</dbReference>
<dbReference type="Proteomes" id="UP000633619">
    <property type="component" value="Unassembled WGS sequence"/>
</dbReference>
<evidence type="ECO:0000256" key="6">
    <source>
        <dbReference type="ARBA" id="ARBA00022989"/>
    </source>
</evidence>
<feature type="transmembrane region" description="Helical" evidence="9">
    <location>
        <begin position="66"/>
        <end position="86"/>
    </location>
</feature>
<dbReference type="InterPro" id="IPR018456">
    <property type="entry name" value="PTR2_symporter_CS"/>
</dbReference>
<dbReference type="InterPro" id="IPR050171">
    <property type="entry name" value="MFS_Transporters"/>
</dbReference>
<dbReference type="PANTHER" id="PTHR23517">
    <property type="entry name" value="RESISTANCE PROTEIN MDTM, PUTATIVE-RELATED-RELATED"/>
    <property type="match status" value="1"/>
</dbReference>
<dbReference type="InterPro" id="IPR036259">
    <property type="entry name" value="MFS_trans_sf"/>
</dbReference>
<keyword evidence="7 9" id="KW-0472">Membrane</keyword>
<evidence type="ECO:0000313" key="12">
    <source>
        <dbReference type="Proteomes" id="UP000633619"/>
    </source>
</evidence>
<dbReference type="PROSITE" id="PS50850">
    <property type="entry name" value="MFS"/>
    <property type="match status" value="1"/>
</dbReference>
<name>A0A8I1ADA5_THEIN</name>
<dbReference type="GO" id="GO:1904680">
    <property type="term" value="F:peptide transmembrane transporter activity"/>
    <property type="evidence" value="ECO:0007669"/>
    <property type="project" value="InterPro"/>
</dbReference>
<evidence type="ECO:0000259" key="10">
    <source>
        <dbReference type="PROSITE" id="PS50850"/>
    </source>
</evidence>
<feature type="transmembrane region" description="Helical" evidence="9">
    <location>
        <begin position="251"/>
        <end position="268"/>
    </location>
</feature>
<keyword evidence="4" id="KW-1003">Cell membrane</keyword>
<evidence type="ECO:0000256" key="1">
    <source>
        <dbReference type="ARBA" id="ARBA00004651"/>
    </source>
</evidence>
<dbReference type="AlphaFoldDB" id="A0A8I1ADA5"/>
<accession>A0A8I1ADA5</accession>
<feature type="transmembrane region" description="Helical" evidence="9">
    <location>
        <begin position="155"/>
        <end position="179"/>
    </location>
</feature>
<gene>
    <name evidence="11" type="ORF">I8U20_01285</name>
</gene>
<feature type="transmembrane region" description="Helical" evidence="9">
    <location>
        <begin position="39"/>
        <end position="60"/>
    </location>
</feature>
<evidence type="ECO:0000256" key="5">
    <source>
        <dbReference type="ARBA" id="ARBA00022692"/>
    </source>
</evidence>
<dbReference type="PROSITE" id="PS01023">
    <property type="entry name" value="PTR2_2"/>
    <property type="match status" value="1"/>
</dbReference>
<feature type="transmembrane region" description="Helical" evidence="9">
    <location>
        <begin position="403"/>
        <end position="423"/>
    </location>
</feature>
<dbReference type="CDD" id="cd17346">
    <property type="entry name" value="MFS_DtpA_like"/>
    <property type="match status" value="1"/>
</dbReference>
<feature type="transmembrane region" description="Helical" evidence="9">
    <location>
        <begin position="118"/>
        <end position="134"/>
    </location>
</feature>
<feature type="transmembrane region" description="Helical" evidence="9">
    <location>
        <begin position="333"/>
        <end position="355"/>
    </location>
</feature>
<dbReference type="InterPro" id="IPR000109">
    <property type="entry name" value="POT_fam"/>
</dbReference>
<feature type="domain" description="Major facilitator superfamily (MFS) profile" evidence="10">
    <location>
        <begin position="26"/>
        <end position="454"/>
    </location>
</feature>
<dbReference type="FunFam" id="1.20.1250.20:FF:000138">
    <property type="entry name" value="Amino acid/peptide transporter"/>
    <property type="match status" value="1"/>
</dbReference>
<keyword evidence="6 9" id="KW-1133">Transmembrane helix</keyword>
<evidence type="ECO:0000256" key="3">
    <source>
        <dbReference type="ARBA" id="ARBA00022448"/>
    </source>
</evidence>
<dbReference type="FunFam" id="1.20.1250.20:FF:000146">
    <property type="entry name" value="Amino acid/peptide transporter"/>
    <property type="match status" value="1"/>
</dbReference>
<feature type="transmembrane region" description="Helical" evidence="9">
    <location>
        <begin position="95"/>
        <end position="112"/>
    </location>
</feature>
<evidence type="ECO:0000256" key="9">
    <source>
        <dbReference type="SAM" id="Phobius"/>
    </source>
</evidence>
<dbReference type="RefSeq" id="WP_181730991.1">
    <property type="nucleotide sequence ID" value="NZ_JACEIR010000001.1"/>
</dbReference>
<dbReference type="GO" id="GO:0005886">
    <property type="term" value="C:plasma membrane"/>
    <property type="evidence" value="ECO:0007669"/>
    <property type="project" value="UniProtKB-SubCell"/>
</dbReference>
<feature type="transmembrane region" description="Helical" evidence="9">
    <location>
        <begin position="429"/>
        <end position="450"/>
    </location>
</feature>
<feature type="transmembrane region" description="Helical" evidence="9">
    <location>
        <begin position="199"/>
        <end position="217"/>
    </location>
</feature>
<evidence type="ECO:0000313" key="11">
    <source>
        <dbReference type="EMBL" id="MBH8593958.1"/>
    </source>
</evidence>
<keyword evidence="12" id="KW-1185">Reference proteome</keyword>
<protein>
    <submittedName>
        <fullName evidence="11">Peptide MFS transporter</fullName>
    </submittedName>
</protein>
<dbReference type="NCBIfam" id="TIGR00924">
    <property type="entry name" value="yjdL_sub1_fam"/>
    <property type="match status" value="2"/>
</dbReference>
<feature type="transmembrane region" description="Helical" evidence="9">
    <location>
        <begin position="367"/>
        <end position="391"/>
    </location>
</feature>
<organism evidence="11 12">
    <name type="scientific">Thermoactinomyces intermedius</name>
    <dbReference type="NCBI Taxonomy" id="2024"/>
    <lineage>
        <taxon>Bacteria</taxon>
        <taxon>Bacillati</taxon>
        <taxon>Bacillota</taxon>
        <taxon>Bacilli</taxon>
        <taxon>Bacillales</taxon>
        <taxon>Thermoactinomycetaceae</taxon>
        <taxon>Thermoactinomyces</taxon>
    </lineage>
</organism>
<evidence type="ECO:0000256" key="4">
    <source>
        <dbReference type="ARBA" id="ARBA00022475"/>
    </source>
</evidence>
<dbReference type="Pfam" id="PF00854">
    <property type="entry name" value="PTR2"/>
    <property type="match status" value="2"/>
</dbReference>